<accession>A0ABW5PC18</accession>
<feature type="signal peptide" evidence="2">
    <location>
        <begin position="1"/>
        <end position="22"/>
    </location>
</feature>
<keyword evidence="2" id="KW-0732">Signal</keyword>
<keyword evidence="4" id="KW-1185">Reference proteome</keyword>
<evidence type="ECO:0000313" key="4">
    <source>
        <dbReference type="Proteomes" id="UP001597541"/>
    </source>
</evidence>
<proteinExistence type="predicted"/>
<evidence type="ECO:0008006" key="5">
    <source>
        <dbReference type="Google" id="ProtNLM"/>
    </source>
</evidence>
<evidence type="ECO:0000256" key="2">
    <source>
        <dbReference type="SAM" id="SignalP"/>
    </source>
</evidence>
<feature type="transmembrane region" description="Helical" evidence="1">
    <location>
        <begin position="222"/>
        <end position="240"/>
    </location>
</feature>
<keyword evidence="1" id="KW-0472">Membrane</keyword>
<comment type="caution">
    <text evidence="3">The sequence shown here is derived from an EMBL/GenBank/DDBJ whole genome shotgun (WGS) entry which is preliminary data.</text>
</comment>
<gene>
    <name evidence="3" type="ORF">ACFSUF_09875</name>
</gene>
<sequence>MNKQAAVLALSASLVLSVGAHAHARGGNNGNMNMNANTNMNQTNDPGYSALSGANPLEQSFQNRMGIRGVTGHNGTGFSPLDSAGQNYSQPFLNSAGFGGNAGANGGNAGGQRMNRRGVMDGNPFYNMTGQDGAGRGVRAQDYTMNGYNGAGIGTFDGSAHYQLMQNGPTAPNFMGASRSPYYNTLNNGNGNNQVRGNNLYQMNNNNNTAELRENLTNPRKYGWLGWFGLLGMFGFAGLGRNKRYQ</sequence>
<dbReference type="Proteomes" id="UP001597541">
    <property type="component" value="Unassembled WGS sequence"/>
</dbReference>
<protein>
    <recommendedName>
        <fullName evidence="5">MYXO-CTERM domain-containing protein</fullName>
    </recommendedName>
</protein>
<keyword evidence="1" id="KW-1133">Transmembrane helix</keyword>
<organism evidence="3 4">
    <name type="scientific">Paenibacillus gansuensis</name>
    <dbReference type="NCBI Taxonomy" id="306542"/>
    <lineage>
        <taxon>Bacteria</taxon>
        <taxon>Bacillati</taxon>
        <taxon>Bacillota</taxon>
        <taxon>Bacilli</taxon>
        <taxon>Bacillales</taxon>
        <taxon>Paenibacillaceae</taxon>
        <taxon>Paenibacillus</taxon>
    </lineage>
</organism>
<feature type="chain" id="PRO_5047148575" description="MYXO-CTERM domain-containing protein" evidence="2">
    <location>
        <begin position="23"/>
        <end position="246"/>
    </location>
</feature>
<name>A0ABW5PC18_9BACL</name>
<keyword evidence="1" id="KW-0812">Transmembrane</keyword>
<evidence type="ECO:0000256" key="1">
    <source>
        <dbReference type="SAM" id="Phobius"/>
    </source>
</evidence>
<dbReference type="EMBL" id="JBHUME010000007">
    <property type="protein sequence ID" value="MFD2612728.1"/>
    <property type="molecule type" value="Genomic_DNA"/>
</dbReference>
<evidence type="ECO:0000313" key="3">
    <source>
        <dbReference type="EMBL" id="MFD2612728.1"/>
    </source>
</evidence>
<dbReference type="RefSeq" id="WP_377602496.1">
    <property type="nucleotide sequence ID" value="NZ_JBHUME010000007.1"/>
</dbReference>
<reference evidence="4" key="1">
    <citation type="journal article" date="2019" name="Int. J. Syst. Evol. Microbiol.">
        <title>The Global Catalogue of Microorganisms (GCM) 10K type strain sequencing project: providing services to taxonomists for standard genome sequencing and annotation.</title>
        <authorList>
            <consortium name="The Broad Institute Genomics Platform"/>
            <consortium name="The Broad Institute Genome Sequencing Center for Infectious Disease"/>
            <person name="Wu L."/>
            <person name="Ma J."/>
        </authorList>
    </citation>
    <scope>NUCLEOTIDE SEQUENCE [LARGE SCALE GENOMIC DNA]</scope>
    <source>
        <strain evidence="4">KCTC 3950</strain>
    </source>
</reference>